<keyword evidence="2" id="KW-1003">Cell membrane</keyword>
<dbReference type="InterPro" id="IPR003856">
    <property type="entry name" value="LPS_length_determ_N"/>
</dbReference>
<gene>
    <name evidence="9" type="ORF">NOF55_21210</name>
</gene>
<keyword evidence="3 6" id="KW-0812">Transmembrane</keyword>
<evidence type="ECO:0000313" key="9">
    <source>
        <dbReference type="EMBL" id="MCX8999629.1"/>
    </source>
</evidence>
<dbReference type="AlphaFoldDB" id="A0AAE3N4P0"/>
<proteinExistence type="predicted"/>
<keyword evidence="5 6" id="KW-0472">Membrane</keyword>
<dbReference type="PANTHER" id="PTHR32309">
    <property type="entry name" value="TYROSINE-PROTEIN KINASE"/>
    <property type="match status" value="1"/>
</dbReference>
<dbReference type="Proteomes" id="UP001208771">
    <property type="component" value="Unassembled WGS sequence"/>
</dbReference>
<keyword evidence="10" id="KW-1185">Reference proteome</keyword>
<evidence type="ECO:0000259" key="8">
    <source>
        <dbReference type="Pfam" id="PF13807"/>
    </source>
</evidence>
<dbReference type="Pfam" id="PF02706">
    <property type="entry name" value="Wzz"/>
    <property type="match status" value="1"/>
</dbReference>
<protein>
    <submittedName>
        <fullName evidence="9">GumC family protein</fullName>
    </submittedName>
</protein>
<feature type="domain" description="Polysaccharide chain length determinant N-terminal" evidence="7">
    <location>
        <begin position="2"/>
        <end position="94"/>
    </location>
</feature>
<evidence type="ECO:0000256" key="3">
    <source>
        <dbReference type="ARBA" id="ARBA00022692"/>
    </source>
</evidence>
<dbReference type="PANTHER" id="PTHR32309:SF13">
    <property type="entry name" value="FERRIC ENTEROBACTIN TRANSPORT PROTEIN FEPE"/>
    <property type="match status" value="1"/>
</dbReference>
<dbReference type="InterPro" id="IPR032807">
    <property type="entry name" value="GNVR"/>
</dbReference>
<evidence type="ECO:0000313" key="10">
    <source>
        <dbReference type="Proteomes" id="UP001208771"/>
    </source>
</evidence>
<evidence type="ECO:0000256" key="1">
    <source>
        <dbReference type="ARBA" id="ARBA00004651"/>
    </source>
</evidence>
<keyword evidence="4 6" id="KW-1133">Transmembrane helix</keyword>
<dbReference type="EMBL" id="JANFPI010000010">
    <property type="protein sequence ID" value="MCX8999629.1"/>
    <property type="molecule type" value="Genomic_DNA"/>
</dbReference>
<dbReference type="RefSeq" id="WP_306413128.1">
    <property type="nucleotide sequence ID" value="NZ_JANFPI010000010.1"/>
</dbReference>
<dbReference type="GO" id="GO:0005886">
    <property type="term" value="C:plasma membrane"/>
    <property type="evidence" value="ECO:0007669"/>
    <property type="project" value="UniProtKB-SubCell"/>
</dbReference>
<name>A0AAE3N4P0_9HYPH</name>
<sequence>MDIDIFQIPGIIRRRVHYIVLSVLACIVLAALYLSTVVPLYRATADILLDPQGLMADRRDLFLSGTSPPEQLSLDSQAYIVQSRDVLTTVVDSLSLEDDPYLLKAAKVPAGAGADIRMAGISAALLKHLRVERAGQSFVLSITAEHPDPVRAALIANEVARTYLKTIADSRSEATRRASESFQSQASELRERVLKADVAVEEFKERNGLVTTGERGLLIDQQVAGINEQLTQARLAEEQEKARYDQVRNLTLAAIEAGAIPEVAQSQSIELLRSRYTQLLEREAELASGLGASHPQMRAIRSQIAGVRQSLDAEIGRLRESMRASYERAATNTRAASEQLSRLTRTSYDSSAALTQMRQLESEAEAIRTIYKTFLNRAEELGQTQGVNTNNSHIISEAVPPASAPSGLKKIVLIAAALFGVALGSGLAVLREMLGGFFTPRPAAKVAEPQIPLIARLPAPLPDREGVLAGLARRFRRRSNATTEAEYSRKHELGILRSVHFLLNAFADSRPATLLFVSPGDRRPGIDLVGAIAETLADLRQQVALAPGDLLKAGESFARRGRSQHPSARGMLALRLDDDNGEDDLLLSDRLVYRHLPSDESRYSRLRTPRADFVLIDACGTDAVGLLPDLIGKSDAIVVVTDGTTGKPRETEELFQVLEPWKDKLAGQIVIGGDV</sequence>
<feature type="transmembrane region" description="Helical" evidence="6">
    <location>
        <begin position="18"/>
        <end position="41"/>
    </location>
</feature>
<evidence type="ECO:0000256" key="5">
    <source>
        <dbReference type="ARBA" id="ARBA00023136"/>
    </source>
</evidence>
<comment type="caution">
    <text evidence="9">The sequence shown here is derived from an EMBL/GenBank/DDBJ whole genome shotgun (WGS) entry which is preliminary data.</text>
</comment>
<dbReference type="Pfam" id="PF13807">
    <property type="entry name" value="GNVR"/>
    <property type="match status" value="1"/>
</dbReference>
<evidence type="ECO:0000256" key="2">
    <source>
        <dbReference type="ARBA" id="ARBA00022475"/>
    </source>
</evidence>
<reference evidence="9" key="1">
    <citation type="submission" date="2022-07" db="EMBL/GenBank/DDBJ databases">
        <title>Ectorhizobium quercum gen.nov., sp. nov.</title>
        <authorList>
            <person name="Ma T."/>
            <person name="Li Y."/>
        </authorList>
    </citation>
    <scope>NUCLEOTIDE SEQUENCE</scope>
    <source>
        <strain evidence="9">BDR2-2</strain>
    </source>
</reference>
<evidence type="ECO:0000256" key="4">
    <source>
        <dbReference type="ARBA" id="ARBA00022989"/>
    </source>
</evidence>
<feature type="domain" description="Tyrosine-protein kinase G-rich" evidence="8">
    <location>
        <begin position="359"/>
        <end position="433"/>
    </location>
</feature>
<accession>A0AAE3N4P0</accession>
<comment type="subcellular location">
    <subcellularLocation>
        <location evidence="1">Cell membrane</location>
        <topology evidence="1">Multi-pass membrane protein</topology>
    </subcellularLocation>
</comment>
<evidence type="ECO:0000259" key="7">
    <source>
        <dbReference type="Pfam" id="PF02706"/>
    </source>
</evidence>
<dbReference type="GO" id="GO:0004713">
    <property type="term" value="F:protein tyrosine kinase activity"/>
    <property type="evidence" value="ECO:0007669"/>
    <property type="project" value="TreeGrafter"/>
</dbReference>
<evidence type="ECO:0000256" key="6">
    <source>
        <dbReference type="SAM" id="Phobius"/>
    </source>
</evidence>
<dbReference type="InterPro" id="IPR050445">
    <property type="entry name" value="Bact_polysacc_biosynth/exp"/>
</dbReference>
<organism evidence="9 10">
    <name type="scientific">Ectorhizobium quercum</name>
    <dbReference type="NCBI Taxonomy" id="2965071"/>
    <lineage>
        <taxon>Bacteria</taxon>
        <taxon>Pseudomonadati</taxon>
        <taxon>Pseudomonadota</taxon>
        <taxon>Alphaproteobacteria</taxon>
        <taxon>Hyphomicrobiales</taxon>
        <taxon>Rhizobiaceae</taxon>
        <taxon>Ectorhizobium</taxon>
    </lineage>
</organism>